<dbReference type="InterPro" id="IPR036736">
    <property type="entry name" value="ACP-like_sf"/>
</dbReference>
<dbReference type="GO" id="GO:0005737">
    <property type="term" value="C:cytoplasm"/>
    <property type="evidence" value="ECO:0007669"/>
    <property type="project" value="TreeGrafter"/>
</dbReference>
<dbReference type="CDD" id="cd05930">
    <property type="entry name" value="A_NRPS"/>
    <property type="match status" value="1"/>
</dbReference>
<evidence type="ECO:0000313" key="6">
    <source>
        <dbReference type="Proteomes" id="UP000023435"/>
    </source>
</evidence>
<sequence length="1516" mass="164587">MNPSSSNPADTGADTTVSDAAAERLARLSPQQRELLLRQLAARNAAAAPKPDAVTRRSVAGMALPLSPAQQRMWFFERFQPGTGAYHVCDHLRLRGALDVAALRNAFAHIVRRHDTLRTGFSEVAGEPRQTVFDEVAFDIPTIDLSHLAPELREQEIQRLVDAETERPFDLGKPPLMRASLLRVDAHDHVLMVVLHHIVSDAWSIGVIYDELGRLYAAGLDGASLDATLPELAVQFGDCVLWQREPAQEQRVAAHMAFWRDTLAGHAGLLDLPTDQPRSATALGRGRRQSLQLPKALADGVAELARREGATLFMALLAAFQTLLARHSGQDDIVVGSPVANRGLAESTPLIGLFVNTVALRGDLSGDPSFRQLLARTRSHCLDAFEHVQAPLERVVDQLRIERVPGRTPLFQTMFVLQNAVGAPLSLPGLELDWINPQTQAARFELTLSLAAGSDGINGVLDYDIDLFDACTAQRLLRQFEHLLGDALAHPDRPLSQLALLDEADRHELLRLGHGGDAELDEAHEHLYAMFAQQAARTPDAVALIEPGRELSYRELLQRANGLGLALQALGVGAESRVGVLTDRSIEALVAVLGVLAAGAAYLPLDPAHPDERLHFLLDDTAALALVSPPQWRARAEALNLRVPVLISDEIAASANAPVLEFAPEHAAYVIYTSGSTGQPKGVVIEHRGAANLTRGFMARHDFKDQRLLMIPPLVFDASVGDVFPALASGSALVLHPNPTELGPFELEAFCREHRISAIDAPAALWRRWSEGWSTIVRSEPLLPHLRLMMIGGESVAVEQVRRFAQITDGRVALSNHYGPTETSVCAAMLSTTDASEYVARELPIGRPLPGVRVYVLDPHGALAPRGVVGELCIGGLGVARGYLNQPELSATSFPPDPFAADGRLYRTGDLARWNSDGSLQFLGRRDHQIKLRGFRIELGEIETALESHAQVEAAVVLLREDRPGDKRLVAYVVADEASGPNQWREHLARSLPEALLPSAYVRLPAMPLNRNGKVDRKALPEPSAELLVERTVIEAQTDTERAVLAVWRDVLGREEISADDDFFSIGGDSLMTLPLVFKLHAALGVELPLASVFAAPTLAAQARRIDELLSGEAVDEFDLAAQVQLADEIHPRNAALPAASRANPRSAFITGATGFLGAYMVRELLDVSSAEVVCLVRAADADEGLARIRANLQGYGLWRSGDEARLAIVLGDLAQPRMGLDEAAFAALAQRAEVIFHNGGQVNFLAPYQHLEAANVGGTREVLRLATLHRIKPVHLVSTLGVCLTASNLDRTVFESDPPPSADEQYGGYNQSKWVGEQLALVARERGLPVAIYRPARITGDSHTGASNLGDYFNAWLKGCVQMGRAPHLPNEAFDMAPVDYVGRSIVRIALGAGDANGNFHFYNRRRLPIPTAVATLREAGLALEEIDYQQWRRELLANAAVSRDNALAPFAGLFPANPDPREPSFDCSAVTRAVEPLGLICPPADAALLRLYVRFLQSRDFFPANTKAIAEVSA</sequence>
<dbReference type="Gene3D" id="2.30.38.10">
    <property type="entry name" value="Luciferase, Domain 3"/>
    <property type="match status" value="1"/>
</dbReference>
<dbReference type="GO" id="GO:0043041">
    <property type="term" value="P:amino acid activation for nonribosomal peptide biosynthetic process"/>
    <property type="evidence" value="ECO:0007669"/>
    <property type="project" value="TreeGrafter"/>
</dbReference>
<keyword evidence="6" id="KW-1185">Reference proteome</keyword>
<name>A0A108UBH5_9GAMM</name>
<dbReference type="RefSeq" id="WP_051547586.1">
    <property type="nucleotide sequence ID" value="NZ_JAJA02000001.1"/>
</dbReference>
<dbReference type="PANTHER" id="PTHR45527">
    <property type="entry name" value="NONRIBOSOMAL PEPTIDE SYNTHETASE"/>
    <property type="match status" value="1"/>
</dbReference>
<dbReference type="InterPro" id="IPR036291">
    <property type="entry name" value="NAD(P)-bd_dom_sf"/>
</dbReference>
<dbReference type="Gene3D" id="3.30.300.30">
    <property type="match status" value="1"/>
</dbReference>
<dbReference type="Pfam" id="PF13193">
    <property type="entry name" value="AMP-binding_C"/>
    <property type="match status" value="1"/>
</dbReference>
<dbReference type="InterPro" id="IPR023213">
    <property type="entry name" value="CAT-like_dom_sf"/>
</dbReference>
<dbReference type="Gene3D" id="3.30.559.10">
    <property type="entry name" value="Chloramphenicol acetyltransferase-like domain"/>
    <property type="match status" value="1"/>
</dbReference>
<dbReference type="InterPro" id="IPR010071">
    <property type="entry name" value="AA_adenyl_dom"/>
</dbReference>
<dbReference type="Pfam" id="PF00668">
    <property type="entry name" value="Condensation"/>
    <property type="match status" value="1"/>
</dbReference>
<dbReference type="Pfam" id="PF00550">
    <property type="entry name" value="PP-binding"/>
    <property type="match status" value="1"/>
</dbReference>
<dbReference type="Proteomes" id="UP000023435">
    <property type="component" value="Unassembled WGS sequence"/>
</dbReference>
<comment type="caution">
    <text evidence="5">The sequence shown here is derived from an EMBL/GenBank/DDBJ whole genome shotgun (WGS) entry which is preliminary data.</text>
</comment>
<dbReference type="FunFam" id="3.40.50.12780:FF:000012">
    <property type="entry name" value="Non-ribosomal peptide synthetase"/>
    <property type="match status" value="1"/>
</dbReference>
<dbReference type="CDD" id="cd05235">
    <property type="entry name" value="SDR_e1"/>
    <property type="match status" value="1"/>
</dbReference>
<dbReference type="OrthoDB" id="9757559at2"/>
<dbReference type="PROSITE" id="PS50075">
    <property type="entry name" value="CARRIER"/>
    <property type="match status" value="1"/>
</dbReference>
<dbReference type="Gene3D" id="1.10.1200.10">
    <property type="entry name" value="ACP-like"/>
    <property type="match status" value="1"/>
</dbReference>
<dbReference type="GO" id="GO:0044550">
    <property type="term" value="P:secondary metabolite biosynthetic process"/>
    <property type="evidence" value="ECO:0007669"/>
    <property type="project" value="UniProtKB-ARBA"/>
</dbReference>
<evidence type="ECO:0000256" key="2">
    <source>
        <dbReference type="ARBA" id="ARBA00022553"/>
    </source>
</evidence>
<dbReference type="SUPFAM" id="SSF47336">
    <property type="entry name" value="ACP-like"/>
    <property type="match status" value="1"/>
</dbReference>
<reference evidence="5 6" key="1">
    <citation type="journal article" date="2014" name="Genome Announc.">
        <title>Draft Genome Sequence of Lysobacter capsici AZ78, a Bacterium Antagonistic to Plant-Pathogenic Oomycetes.</title>
        <authorList>
            <person name="Puopolo G."/>
            <person name="Sonego P."/>
            <person name="Engelen K."/>
            <person name="Pertot I."/>
        </authorList>
    </citation>
    <scope>NUCLEOTIDE SEQUENCE [LARGE SCALE GENOMIC DNA]</scope>
    <source>
        <strain evidence="5 6">AZ78</strain>
    </source>
</reference>
<protein>
    <submittedName>
        <fullName evidence="5">Non-ribosomal peptide synthetase</fullName>
    </submittedName>
</protein>
<dbReference type="FunFam" id="3.30.559.10:FF:000012">
    <property type="entry name" value="Non-ribosomal peptide synthetase"/>
    <property type="match status" value="1"/>
</dbReference>
<organism evidence="5 6">
    <name type="scientific">Lysobacter capsici AZ78</name>
    <dbReference type="NCBI Taxonomy" id="1444315"/>
    <lineage>
        <taxon>Bacteria</taxon>
        <taxon>Pseudomonadati</taxon>
        <taxon>Pseudomonadota</taxon>
        <taxon>Gammaproteobacteria</taxon>
        <taxon>Lysobacterales</taxon>
        <taxon>Lysobacteraceae</taxon>
        <taxon>Lysobacter</taxon>
    </lineage>
</organism>
<dbReference type="InterPro" id="IPR000873">
    <property type="entry name" value="AMP-dep_synth/lig_dom"/>
</dbReference>
<gene>
    <name evidence="5" type="ORF">AZ78_3569</name>
</gene>
<dbReference type="NCBIfam" id="TIGR01733">
    <property type="entry name" value="AA-adenyl-dom"/>
    <property type="match status" value="1"/>
</dbReference>
<proteinExistence type="predicted"/>
<dbReference type="InterPro" id="IPR010080">
    <property type="entry name" value="Thioester_reductase-like_dom"/>
</dbReference>
<accession>A0A108UBH5</accession>
<dbReference type="Gene3D" id="3.30.559.30">
    <property type="entry name" value="Nonribosomal peptide synthetase, condensation domain"/>
    <property type="match status" value="1"/>
</dbReference>
<dbReference type="InterPro" id="IPR009081">
    <property type="entry name" value="PP-bd_ACP"/>
</dbReference>
<keyword evidence="3" id="KW-0436">Ligase</keyword>
<dbReference type="Pfam" id="PF07993">
    <property type="entry name" value="NAD_binding_4"/>
    <property type="match status" value="1"/>
</dbReference>
<dbReference type="InterPro" id="IPR020845">
    <property type="entry name" value="AMP-binding_CS"/>
</dbReference>
<dbReference type="FunFam" id="3.30.300.30:FF:000010">
    <property type="entry name" value="Enterobactin synthetase component F"/>
    <property type="match status" value="1"/>
</dbReference>
<dbReference type="PROSITE" id="PS00455">
    <property type="entry name" value="AMP_BINDING"/>
    <property type="match status" value="1"/>
</dbReference>
<dbReference type="CDD" id="cd19531">
    <property type="entry name" value="LCL_NRPS-like"/>
    <property type="match status" value="1"/>
</dbReference>
<evidence type="ECO:0000259" key="4">
    <source>
        <dbReference type="PROSITE" id="PS50075"/>
    </source>
</evidence>
<dbReference type="Gene3D" id="3.40.50.980">
    <property type="match status" value="2"/>
</dbReference>
<evidence type="ECO:0000256" key="1">
    <source>
        <dbReference type="ARBA" id="ARBA00022450"/>
    </source>
</evidence>
<keyword evidence="1" id="KW-0596">Phosphopantetheine</keyword>
<evidence type="ECO:0000256" key="3">
    <source>
        <dbReference type="ARBA" id="ARBA00022598"/>
    </source>
</evidence>
<feature type="domain" description="Carrier" evidence="4">
    <location>
        <begin position="1035"/>
        <end position="1110"/>
    </location>
</feature>
<keyword evidence="2" id="KW-0597">Phosphoprotein</keyword>
<dbReference type="Pfam" id="PF00501">
    <property type="entry name" value="AMP-binding"/>
    <property type="match status" value="1"/>
</dbReference>
<dbReference type="GO" id="GO:0031177">
    <property type="term" value="F:phosphopantetheine binding"/>
    <property type="evidence" value="ECO:0007669"/>
    <property type="project" value="InterPro"/>
</dbReference>
<dbReference type="EMBL" id="JAJA02000001">
    <property type="protein sequence ID" value="KWS06015.1"/>
    <property type="molecule type" value="Genomic_DNA"/>
</dbReference>
<dbReference type="SUPFAM" id="SSF56801">
    <property type="entry name" value="Acetyl-CoA synthetase-like"/>
    <property type="match status" value="1"/>
</dbReference>
<dbReference type="GO" id="GO:0016874">
    <property type="term" value="F:ligase activity"/>
    <property type="evidence" value="ECO:0007669"/>
    <property type="project" value="UniProtKB-KW"/>
</dbReference>
<dbReference type="Gene3D" id="3.40.50.720">
    <property type="entry name" value="NAD(P)-binding Rossmann-like Domain"/>
    <property type="match status" value="1"/>
</dbReference>
<dbReference type="InterPro" id="IPR020806">
    <property type="entry name" value="PKS_PP-bd"/>
</dbReference>
<dbReference type="InterPro" id="IPR025110">
    <property type="entry name" value="AMP-bd_C"/>
</dbReference>
<dbReference type="FunFam" id="3.40.50.980:FF:000001">
    <property type="entry name" value="Non-ribosomal peptide synthetase"/>
    <property type="match status" value="1"/>
</dbReference>
<dbReference type="NCBIfam" id="TIGR01746">
    <property type="entry name" value="Thioester-redct"/>
    <property type="match status" value="1"/>
</dbReference>
<evidence type="ECO:0000313" key="5">
    <source>
        <dbReference type="EMBL" id="KWS06015.1"/>
    </source>
</evidence>
<dbReference type="SUPFAM" id="SSF51735">
    <property type="entry name" value="NAD(P)-binding Rossmann-fold domains"/>
    <property type="match status" value="1"/>
</dbReference>
<dbReference type="InterPro" id="IPR045851">
    <property type="entry name" value="AMP-bd_C_sf"/>
</dbReference>
<dbReference type="InterPro" id="IPR001242">
    <property type="entry name" value="Condensation_dom"/>
</dbReference>
<dbReference type="PANTHER" id="PTHR45527:SF1">
    <property type="entry name" value="FATTY ACID SYNTHASE"/>
    <property type="match status" value="1"/>
</dbReference>
<dbReference type="InterPro" id="IPR013120">
    <property type="entry name" value="FAR_NAD-bd"/>
</dbReference>
<dbReference type="SUPFAM" id="SSF52777">
    <property type="entry name" value="CoA-dependent acyltransferases"/>
    <property type="match status" value="2"/>
</dbReference>
<dbReference type="SMART" id="SM00823">
    <property type="entry name" value="PKS_PP"/>
    <property type="match status" value="1"/>
</dbReference>